<sequence>MDIEKEKIEKLWNKEAYYQLIENAQGKGEESKFFINIIADIINKHNPTSILDVGCGEGGVISDLAQRTSGTRNFSGVDVAAIGIKRSKKKGVTNATFELYDGLTIPFSDGKFELAFSTFVFEHLTKPERVFAEMGRVTKQGGYILIACPNYGSPFFRSPCNKENKTVLLLKRLVKSFMPKFFFTESFCWEKVTPIILDKEDHIIDYDTTIEPNLVFFMKHIKTNPIYEIVEANSFWGNFTYGGVSRAKKIFLETMSFLGKHNFPFIKYYGPFFFILLKKV</sequence>
<dbReference type="AlphaFoldDB" id="A0A1F6M9X8"/>
<evidence type="ECO:0000313" key="2">
    <source>
        <dbReference type="EMBL" id="OGH68380.1"/>
    </source>
</evidence>
<evidence type="ECO:0000259" key="1">
    <source>
        <dbReference type="Pfam" id="PF08241"/>
    </source>
</evidence>
<organism evidence="2 3">
    <name type="scientific">Candidatus Magasanikbacteria bacterium RIFCSPHIGHO2_02_FULL_45_10</name>
    <dbReference type="NCBI Taxonomy" id="1798679"/>
    <lineage>
        <taxon>Bacteria</taxon>
        <taxon>Candidatus Magasanikiibacteriota</taxon>
    </lineage>
</organism>
<dbReference type="EMBL" id="MFQA01000045">
    <property type="protein sequence ID" value="OGH68380.1"/>
    <property type="molecule type" value="Genomic_DNA"/>
</dbReference>
<proteinExistence type="predicted"/>
<dbReference type="GO" id="GO:0008757">
    <property type="term" value="F:S-adenosylmethionine-dependent methyltransferase activity"/>
    <property type="evidence" value="ECO:0007669"/>
    <property type="project" value="InterPro"/>
</dbReference>
<dbReference type="Pfam" id="PF08241">
    <property type="entry name" value="Methyltransf_11"/>
    <property type="match status" value="1"/>
</dbReference>
<feature type="domain" description="Methyltransferase type 11" evidence="1">
    <location>
        <begin position="51"/>
        <end position="146"/>
    </location>
</feature>
<comment type="caution">
    <text evidence="2">The sequence shown here is derived from an EMBL/GenBank/DDBJ whole genome shotgun (WGS) entry which is preliminary data.</text>
</comment>
<dbReference type="CDD" id="cd02440">
    <property type="entry name" value="AdoMet_MTases"/>
    <property type="match status" value="1"/>
</dbReference>
<dbReference type="InterPro" id="IPR013216">
    <property type="entry name" value="Methyltransf_11"/>
</dbReference>
<dbReference type="Proteomes" id="UP000176413">
    <property type="component" value="Unassembled WGS sequence"/>
</dbReference>
<dbReference type="PANTHER" id="PTHR43591">
    <property type="entry name" value="METHYLTRANSFERASE"/>
    <property type="match status" value="1"/>
</dbReference>
<dbReference type="SUPFAM" id="SSF53335">
    <property type="entry name" value="S-adenosyl-L-methionine-dependent methyltransferases"/>
    <property type="match status" value="1"/>
</dbReference>
<dbReference type="Gene3D" id="3.40.50.150">
    <property type="entry name" value="Vaccinia Virus protein VP39"/>
    <property type="match status" value="1"/>
</dbReference>
<evidence type="ECO:0000313" key="3">
    <source>
        <dbReference type="Proteomes" id="UP000176413"/>
    </source>
</evidence>
<reference evidence="2 3" key="1">
    <citation type="journal article" date="2016" name="Nat. Commun.">
        <title>Thousands of microbial genomes shed light on interconnected biogeochemical processes in an aquifer system.</title>
        <authorList>
            <person name="Anantharaman K."/>
            <person name="Brown C.T."/>
            <person name="Hug L.A."/>
            <person name="Sharon I."/>
            <person name="Castelle C.J."/>
            <person name="Probst A.J."/>
            <person name="Thomas B.C."/>
            <person name="Singh A."/>
            <person name="Wilkins M.J."/>
            <person name="Karaoz U."/>
            <person name="Brodie E.L."/>
            <person name="Williams K.H."/>
            <person name="Hubbard S.S."/>
            <person name="Banfield J.F."/>
        </authorList>
    </citation>
    <scope>NUCLEOTIDE SEQUENCE [LARGE SCALE GENOMIC DNA]</scope>
</reference>
<gene>
    <name evidence="2" type="ORF">A3D53_02860</name>
</gene>
<dbReference type="InterPro" id="IPR029063">
    <property type="entry name" value="SAM-dependent_MTases_sf"/>
</dbReference>
<accession>A0A1F6M9X8</accession>
<protein>
    <recommendedName>
        <fullName evidence="1">Methyltransferase type 11 domain-containing protein</fullName>
    </recommendedName>
</protein>
<name>A0A1F6M9X8_9BACT</name>